<accession>A0A3Q7JUY6</accession>
<proteinExistence type="predicted"/>
<sequence>MVPNVQLMKDDENPFDDPERYRRLVWEVKLPCCDSSRHCFCRAHSLEILYSNDSHTRVECFVDADYPGSKIDRRSTTGYCAFVGGNLVSWRSKKQNVVSRSSAESE</sequence>
<name>A0A3Q7JUY6_SOLLC</name>
<keyword evidence="2" id="KW-1185">Reference proteome</keyword>
<reference evidence="1" key="2">
    <citation type="submission" date="2019-01" db="UniProtKB">
        <authorList>
            <consortium name="EnsemblPlants"/>
        </authorList>
    </citation>
    <scope>IDENTIFICATION</scope>
    <source>
        <strain evidence="1">cv. Heinz 1706</strain>
    </source>
</reference>
<protein>
    <recommendedName>
        <fullName evidence="3">Mitochondrial protein</fullName>
    </recommendedName>
</protein>
<evidence type="ECO:0008006" key="3">
    <source>
        <dbReference type="Google" id="ProtNLM"/>
    </source>
</evidence>
<dbReference type="InParanoid" id="A0A3Q7JUY6"/>
<evidence type="ECO:0000313" key="1">
    <source>
        <dbReference type="EnsemblPlants" id="Solyc12g036147.1.1"/>
    </source>
</evidence>
<dbReference type="PANTHER" id="PTHR11439:SF467">
    <property type="entry name" value="INTEGRASE CATALYTIC DOMAIN-CONTAINING PROTEIN"/>
    <property type="match status" value="1"/>
</dbReference>
<organism evidence="1">
    <name type="scientific">Solanum lycopersicum</name>
    <name type="common">Tomato</name>
    <name type="synonym">Lycopersicon esculentum</name>
    <dbReference type="NCBI Taxonomy" id="4081"/>
    <lineage>
        <taxon>Eukaryota</taxon>
        <taxon>Viridiplantae</taxon>
        <taxon>Streptophyta</taxon>
        <taxon>Embryophyta</taxon>
        <taxon>Tracheophyta</taxon>
        <taxon>Spermatophyta</taxon>
        <taxon>Magnoliopsida</taxon>
        <taxon>eudicotyledons</taxon>
        <taxon>Gunneridae</taxon>
        <taxon>Pentapetalae</taxon>
        <taxon>asterids</taxon>
        <taxon>lamiids</taxon>
        <taxon>Solanales</taxon>
        <taxon>Solanaceae</taxon>
        <taxon>Solanoideae</taxon>
        <taxon>Solaneae</taxon>
        <taxon>Solanum</taxon>
        <taxon>Solanum subgen. Lycopersicon</taxon>
    </lineage>
</organism>
<dbReference type="AlphaFoldDB" id="A0A3Q7JUY6"/>
<evidence type="ECO:0000313" key="2">
    <source>
        <dbReference type="Proteomes" id="UP000004994"/>
    </source>
</evidence>
<reference evidence="1" key="1">
    <citation type="journal article" date="2012" name="Nature">
        <title>The tomato genome sequence provides insights into fleshy fruit evolution.</title>
        <authorList>
            <consortium name="Tomato Genome Consortium"/>
        </authorList>
    </citation>
    <scope>NUCLEOTIDE SEQUENCE [LARGE SCALE GENOMIC DNA]</scope>
    <source>
        <strain evidence="1">cv. Heinz 1706</strain>
    </source>
</reference>
<dbReference type="Proteomes" id="UP000004994">
    <property type="component" value="Chromosome 12"/>
</dbReference>
<dbReference type="PANTHER" id="PTHR11439">
    <property type="entry name" value="GAG-POL-RELATED RETROTRANSPOSON"/>
    <property type="match status" value="1"/>
</dbReference>
<dbReference type="CDD" id="cd09272">
    <property type="entry name" value="RNase_HI_RT_Ty1"/>
    <property type="match status" value="1"/>
</dbReference>
<dbReference type="Gramene" id="Solyc12g036147.1.1">
    <property type="protein sequence ID" value="Solyc12g036147.1.1"/>
    <property type="gene ID" value="Solyc12g036147.1"/>
</dbReference>
<dbReference type="EnsemblPlants" id="Solyc12g036147.1.1">
    <property type="protein sequence ID" value="Solyc12g036147.1.1"/>
    <property type="gene ID" value="Solyc12g036147.1"/>
</dbReference>